<dbReference type="RefSeq" id="WP_369948901.1">
    <property type="nucleotide sequence ID" value="NZ_JBCLSH010000063.1"/>
</dbReference>
<accession>A0ABV4D825</accession>
<evidence type="ECO:0000313" key="1">
    <source>
        <dbReference type="EMBL" id="MEY8444543.1"/>
    </source>
</evidence>
<name>A0ABV4D825_9LACT</name>
<dbReference type="EMBL" id="JBCLSH010000063">
    <property type="protein sequence ID" value="MEY8444543.1"/>
    <property type="molecule type" value="Genomic_DNA"/>
</dbReference>
<sequence length="109" mass="11944">MKKNIHLFGLVILLFTYLALPVIGSAQMQEVINSSSVQLTNKIPSTNDYLKKQNASVLAKNSGEGRLSSQALAVSQETPLNFNTLQPRALTKLKEVIPVNGVDKNACYR</sequence>
<proteinExistence type="predicted"/>
<dbReference type="Proteomes" id="UP001565283">
    <property type="component" value="Unassembled WGS sequence"/>
</dbReference>
<gene>
    <name evidence="1" type="ORF">AALA52_09950</name>
</gene>
<comment type="caution">
    <text evidence="1">The sequence shown here is derived from an EMBL/GenBank/DDBJ whole genome shotgun (WGS) entry which is preliminary data.</text>
</comment>
<organism evidence="1 2">
    <name type="scientific">Lactococcus ileimucosae</name>
    <dbReference type="NCBI Taxonomy" id="2941329"/>
    <lineage>
        <taxon>Bacteria</taxon>
        <taxon>Bacillati</taxon>
        <taxon>Bacillota</taxon>
        <taxon>Bacilli</taxon>
        <taxon>Lactobacillales</taxon>
        <taxon>Streptococcaceae</taxon>
        <taxon>Lactococcus</taxon>
    </lineage>
</organism>
<evidence type="ECO:0000313" key="2">
    <source>
        <dbReference type="Proteomes" id="UP001565283"/>
    </source>
</evidence>
<keyword evidence="2" id="KW-1185">Reference proteome</keyword>
<protein>
    <submittedName>
        <fullName evidence="1">Uncharacterized protein</fullName>
    </submittedName>
</protein>
<reference evidence="1 2" key="1">
    <citation type="submission" date="2024-03" db="EMBL/GenBank/DDBJ databases">
        <title>Mouse gut bacterial collection (mGBC) of GemPharmatech.</title>
        <authorList>
            <person name="He Y."/>
            <person name="Dong L."/>
            <person name="Wu D."/>
            <person name="Gao X."/>
            <person name="Lin Z."/>
        </authorList>
    </citation>
    <scope>NUCLEOTIDE SEQUENCE [LARGE SCALE GENOMIC DNA]</scope>
    <source>
        <strain evidence="1 2">61-15</strain>
    </source>
</reference>